<dbReference type="PANTHER" id="PTHR36113:SF3">
    <property type="entry name" value="SLL5075 PROTEIN"/>
    <property type="match status" value="1"/>
</dbReference>
<keyword evidence="3" id="KW-1185">Reference proteome</keyword>
<dbReference type="AlphaFoldDB" id="A0AA35TK25"/>
<evidence type="ECO:0000313" key="3">
    <source>
        <dbReference type="Proteomes" id="UP001174909"/>
    </source>
</evidence>
<comment type="caution">
    <text evidence="2">The sequence shown here is derived from an EMBL/GenBank/DDBJ whole genome shotgun (WGS) entry which is preliminary data.</text>
</comment>
<dbReference type="InterPro" id="IPR029068">
    <property type="entry name" value="Glyas_Bleomycin-R_OHBP_Dase"/>
</dbReference>
<gene>
    <name evidence="2" type="ORF">GBAR_LOCUS27236</name>
</gene>
<protein>
    <recommendedName>
        <fullName evidence="1">VOC domain-containing protein</fullName>
    </recommendedName>
</protein>
<name>A0AA35TK25_GEOBA</name>
<dbReference type="EMBL" id="CASHTH010003796">
    <property type="protein sequence ID" value="CAI8049469.1"/>
    <property type="molecule type" value="Genomic_DNA"/>
</dbReference>
<dbReference type="SUPFAM" id="SSF54593">
    <property type="entry name" value="Glyoxalase/Bleomycin resistance protein/Dihydroxybiphenyl dioxygenase"/>
    <property type="match status" value="1"/>
</dbReference>
<evidence type="ECO:0000313" key="2">
    <source>
        <dbReference type="EMBL" id="CAI8049469.1"/>
    </source>
</evidence>
<proteinExistence type="predicted"/>
<sequence length="135" mass="15064">MPGLISTTKINHVTTMVKDTAVAMEFYNNLLGIKQIESQVDNPEITWLQLDSGIMVHLIETQEAPAKPDRIHHAFEVEDFEGTRATLADNGFEIEREGVRYDGQAFLFIHDPDGNRVEFCTSSGYAPAPPRPTSC</sequence>
<dbReference type="PROSITE" id="PS51819">
    <property type="entry name" value="VOC"/>
    <property type="match status" value="1"/>
</dbReference>
<organism evidence="2 3">
    <name type="scientific">Geodia barretti</name>
    <name type="common">Barrett's horny sponge</name>
    <dbReference type="NCBI Taxonomy" id="519541"/>
    <lineage>
        <taxon>Eukaryota</taxon>
        <taxon>Metazoa</taxon>
        <taxon>Porifera</taxon>
        <taxon>Demospongiae</taxon>
        <taxon>Heteroscleromorpha</taxon>
        <taxon>Tetractinellida</taxon>
        <taxon>Astrophorina</taxon>
        <taxon>Geodiidae</taxon>
        <taxon>Geodia</taxon>
    </lineage>
</organism>
<dbReference type="InterPro" id="IPR004360">
    <property type="entry name" value="Glyas_Fos-R_dOase_dom"/>
</dbReference>
<accession>A0AA35TK25</accession>
<dbReference type="InterPro" id="IPR037523">
    <property type="entry name" value="VOC_core"/>
</dbReference>
<feature type="domain" description="VOC" evidence="1">
    <location>
        <begin position="9"/>
        <end position="122"/>
    </location>
</feature>
<dbReference type="Proteomes" id="UP001174909">
    <property type="component" value="Unassembled WGS sequence"/>
</dbReference>
<dbReference type="InterPro" id="IPR051332">
    <property type="entry name" value="Fosfomycin_Res_Enzymes"/>
</dbReference>
<reference evidence="2" key="1">
    <citation type="submission" date="2023-03" db="EMBL/GenBank/DDBJ databases">
        <authorList>
            <person name="Steffen K."/>
            <person name="Cardenas P."/>
        </authorList>
    </citation>
    <scope>NUCLEOTIDE SEQUENCE</scope>
</reference>
<dbReference type="Pfam" id="PF00903">
    <property type="entry name" value="Glyoxalase"/>
    <property type="match status" value="1"/>
</dbReference>
<dbReference type="Gene3D" id="3.10.180.10">
    <property type="entry name" value="2,3-Dihydroxybiphenyl 1,2-Dioxygenase, domain 1"/>
    <property type="match status" value="1"/>
</dbReference>
<dbReference type="PANTHER" id="PTHR36113">
    <property type="entry name" value="LYASE, PUTATIVE-RELATED-RELATED"/>
    <property type="match status" value="1"/>
</dbReference>
<evidence type="ECO:0000259" key="1">
    <source>
        <dbReference type="PROSITE" id="PS51819"/>
    </source>
</evidence>